<dbReference type="OrthoDB" id="7506088at2"/>
<dbReference type="EMBL" id="BATC01000040">
    <property type="protein sequence ID" value="GAD59830.1"/>
    <property type="molecule type" value="Genomic_DNA"/>
</dbReference>
<gene>
    <name evidence="2" type="ORF">MBEBAB_2080</name>
</gene>
<name>A0A8E0TS07_9CAUL</name>
<dbReference type="InterPro" id="IPR050397">
    <property type="entry name" value="Env_Response_Regulators"/>
</dbReference>
<dbReference type="AlphaFoldDB" id="A0A8E0TS07"/>
<dbReference type="GO" id="GO:0005829">
    <property type="term" value="C:cytosol"/>
    <property type="evidence" value="ECO:0007669"/>
    <property type="project" value="TreeGrafter"/>
</dbReference>
<dbReference type="GO" id="GO:0003700">
    <property type="term" value="F:DNA-binding transcription factor activity"/>
    <property type="evidence" value="ECO:0007669"/>
    <property type="project" value="TreeGrafter"/>
</dbReference>
<keyword evidence="3" id="KW-1185">Reference proteome</keyword>
<sequence length="185" mass="20243">MVSLMTLLREGDAVECGMVGREGLVGAGPALSGLPVYTRAICQVSGSTLKMGLEDFLGLVATRPTFRHALFQYLEGLANQAQQSVACRAWHRAEARFCRWLVAACDQAGRDEIDLTQEFLAQMLAVQRTTVSQIAGEMQALGLIQQKRGRIAIIDRPGTEARACECLDAHRARWNDVWPLSPGKS</sequence>
<comment type="caution">
    <text evidence="2">The sequence shown here is derived from an EMBL/GenBank/DDBJ whole genome shotgun (WGS) entry which is preliminary data.</text>
</comment>
<dbReference type="InterPro" id="IPR014710">
    <property type="entry name" value="RmlC-like_jellyroll"/>
</dbReference>
<dbReference type="GO" id="GO:0003677">
    <property type="term" value="F:DNA binding"/>
    <property type="evidence" value="ECO:0007669"/>
    <property type="project" value="InterPro"/>
</dbReference>
<dbReference type="RefSeq" id="WP_021697924.1">
    <property type="nucleotide sequence ID" value="NZ_BATC01000040.1"/>
</dbReference>
<evidence type="ECO:0000313" key="2">
    <source>
        <dbReference type="EMBL" id="GAD59830.1"/>
    </source>
</evidence>
<feature type="domain" description="HTH crp-type" evidence="1">
    <location>
        <begin position="91"/>
        <end position="157"/>
    </location>
</feature>
<dbReference type="InterPro" id="IPR012318">
    <property type="entry name" value="HTH_CRP"/>
</dbReference>
<dbReference type="PANTHER" id="PTHR24567">
    <property type="entry name" value="CRP FAMILY TRANSCRIPTIONAL REGULATORY PROTEIN"/>
    <property type="match status" value="1"/>
</dbReference>
<organism evidence="2 3">
    <name type="scientific">Brevundimonas abyssalis TAR-001</name>
    <dbReference type="NCBI Taxonomy" id="1391729"/>
    <lineage>
        <taxon>Bacteria</taxon>
        <taxon>Pseudomonadati</taxon>
        <taxon>Pseudomonadota</taxon>
        <taxon>Alphaproteobacteria</taxon>
        <taxon>Caulobacterales</taxon>
        <taxon>Caulobacteraceae</taxon>
        <taxon>Brevundimonas</taxon>
    </lineage>
</organism>
<dbReference type="PANTHER" id="PTHR24567:SF74">
    <property type="entry name" value="HTH-TYPE TRANSCRIPTIONAL REGULATOR ARCR"/>
    <property type="match status" value="1"/>
</dbReference>
<reference evidence="3" key="1">
    <citation type="journal article" date="2013" name="Genome Announc.">
        <title>Draft Genome Sequence of the Dimorphic Prosthecate Bacterium Brevundimonas abyssalis TAR-001T.</title>
        <authorList>
            <person name="Tsubouchi T."/>
            <person name="Nishi S."/>
            <person name="Usui K."/>
            <person name="Shimane Y."/>
            <person name="Takaki Y."/>
            <person name="Maruyama T."/>
            <person name="Hatada Y."/>
        </authorList>
    </citation>
    <scope>NUCLEOTIDE SEQUENCE [LARGE SCALE GENOMIC DNA]</scope>
    <source>
        <strain evidence="3">TAR-001</strain>
    </source>
</reference>
<dbReference type="Gene3D" id="2.60.120.10">
    <property type="entry name" value="Jelly Rolls"/>
    <property type="match status" value="1"/>
</dbReference>
<dbReference type="SMART" id="SM00419">
    <property type="entry name" value="HTH_CRP"/>
    <property type="match status" value="1"/>
</dbReference>
<dbReference type="InterPro" id="IPR036390">
    <property type="entry name" value="WH_DNA-bd_sf"/>
</dbReference>
<dbReference type="PROSITE" id="PS51063">
    <property type="entry name" value="HTH_CRP_2"/>
    <property type="match status" value="1"/>
</dbReference>
<evidence type="ECO:0000313" key="3">
    <source>
        <dbReference type="Proteomes" id="UP000016569"/>
    </source>
</evidence>
<proteinExistence type="predicted"/>
<accession>A0A8E0TS07</accession>
<protein>
    <submittedName>
        <fullName evidence="2">cAMP-binding proteins-catabolite gene activator and regulatory subunit of cAMP-dependent protein kinases</fullName>
    </submittedName>
</protein>
<evidence type="ECO:0000259" key="1">
    <source>
        <dbReference type="PROSITE" id="PS51063"/>
    </source>
</evidence>
<dbReference type="Proteomes" id="UP000016569">
    <property type="component" value="Unassembled WGS sequence"/>
</dbReference>
<dbReference type="SUPFAM" id="SSF46785">
    <property type="entry name" value="Winged helix' DNA-binding domain"/>
    <property type="match status" value="1"/>
</dbReference>
<dbReference type="Pfam" id="PF13545">
    <property type="entry name" value="HTH_Crp_2"/>
    <property type="match status" value="1"/>
</dbReference>